<dbReference type="Proteomes" id="UP000092666">
    <property type="component" value="Unassembled WGS sequence"/>
</dbReference>
<protein>
    <submittedName>
        <fullName evidence="1">Uncharacterized protein</fullName>
    </submittedName>
</protein>
<proteinExistence type="predicted"/>
<reference evidence="2" key="2">
    <citation type="submission" date="2013-12" db="EMBL/GenBank/DDBJ databases">
        <title>Evolution of pathogenesis and genome organization in the Tremellales.</title>
        <authorList>
            <person name="Cuomo C."/>
            <person name="Litvintseva A."/>
            <person name="Heitman J."/>
            <person name="Chen Y."/>
            <person name="Sun S."/>
            <person name="Springer D."/>
            <person name="Dromer F."/>
            <person name="Young S."/>
            <person name="Zeng Q."/>
            <person name="Chapman S."/>
            <person name="Gujja S."/>
            <person name="Saif S."/>
            <person name="Birren B."/>
        </authorList>
    </citation>
    <scope>NUCLEOTIDE SEQUENCE [LARGE SCALE GENOMIC DNA]</scope>
    <source>
        <strain evidence="2">BCC8398</strain>
    </source>
</reference>
<reference evidence="1 2" key="1">
    <citation type="submission" date="2013-07" db="EMBL/GenBank/DDBJ databases">
        <title>The Genome Sequence of Cryptococcus heveanensis BCC8398.</title>
        <authorList>
            <consortium name="The Broad Institute Genome Sequencing Platform"/>
            <person name="Cuomo C."/>
            <person name="Litvintseva A."/>
            <person name="Chen Y."/>
            <person name="Heitman J."/>
            <person name="Sun S."/>
            <person name="Springer D."/>
            <person name="Dromer F."/>
            <person name="Young S.K."/>
            <person name="Zeng Q."/>
            <person name="Gargeya S."/>
            <person name="Fitzgerald M."/>
            <person name="Abouelleil A."/>
            <person name="Alvarado L."/>
            <person name="Berlin A.M."/>
            <person name="Chapman S.B."/>
            <person name="Dewar J."/>
            <person name="Goldberg J."/>
            <person name="Griggs A."/>
            <person name="Gujja S."/>
            <person name="Hansen M."/>
            <person name="Howarth C."/>
            <person name="Imamovic A."/>
            <person name="Larimer J."/>
            <person name="McCowan C."/>
            <person name="Murphy C."/>
            <person name="Pearson M."/>
            <person name="Priest M."/>
            <person name="Roberts A."/>
            <person name="Saif S."/>
            <person name="Shea T."/>
            <person name="Sykes S."/>
            <person name="Wortman J."/>
            <person name="Nusbaum C."/>
            <person name="Birren B."/>
        </authorList>
    </citation>
    <scope>NUCLEOTIDE SEQUENCE [LARGE SCALE GENOMIC DNA]</scope>
    <source>
        <strain evidence="1 2">BCC8398</strain>
    </source>
</reference>
<gene>
    <name evidence="1" type="ORF">I316_04865</name>
</gene>
<name>A0A1B9GRH4_9TREE</name>
<keyword evidence="2" id="KW-1185">Reference proteome</keyword>
<accession>A0A1B9GRH4</accession>
<dbReference type="EMBL" id="KI669505">
    <property type="protein sequence ID" value="OCF33445.1"/>
    <property type="molecule type" value="Genomic_DNA"/>
</dbReference>
<evidence type="ECO:0000313" key="2">
    <source>
        <dbReference type="Proteomes" id="UP000092666"/>
    </source>
</evidence>
<sequence length="275" mass="31887">MPTHDAISLDHGLGNATLVLRITDDTSVSPLTPIGFTATSTRFRPAPSNTAWKRFHQPLRRNTSWTRDPSKLQQLVDHVTGGWKGYTPGRGRNNVEADADNGDIIGSDWISTSVDLEWCLFEISRRLTVLPRYKVQLSVITRRKKYSRRYKGTKMIHYDSAPLVMKLKANETNEKKRQDALNFVRASSEMLYYGRIFVKEIVETSEWTQSSPGFEVPAWCLIPRSHWKHGQSWVDRLVWNPRIDTAFVAKEKMDARREELRREGVFLEFERTIFM</sequence>
<dbReference type="OrthoDB" id="2564630at2759"/>
<dbReference type="AlphaFoldDB" id="A0A1B9GRH4"/>
<organism evidence="1 2">
    <name type="scientific">Kwoniella heveanensis BCC8398</name>
    <dbReference type="NCBI Taxonomy" id="1296120"/>
    <lineage>
        <taxon>Eukaryota</taxon>
        <taxon>Fungi</taxon>
        <taxon>Dikarya</taxon>
        <taxon>Basidiomycota</taxon>
        <taxon>Agaricomycotina</taxon>
        <taxon>Tremellomycetes</taxon>
        <taxon>Tremellales</taxon>
        <taxon>Cryptococcaceae</taxon>
        <taxon>Kwoniella</taxon>
    </lineage>
</organism>
<evidence type="ECO:0000313" key="1">
    <source>
        <dbReference type="EMBL" id="OCF33445.1"/>
    </source>
</evidence>